<evidence type="ECO:0000313" key="8">
    <source>
        <dbReference type="EnsemblPlants" id="TraesCS5B02G021100.1"/>
    </source>
</evidence>
<dbReference type="EC" id="2.5.1.18" evidence="3"/>
<dbReference type="GO" id="GO:0043295">
    <property type="term" value="F:glutathione binding"/>
    <property type="evidence" value="ECO:0000318"/>
    <property type="project" value="GO_Central"/>
</dbReference>
<dbReference type="SFLD" id="SFLDG00358">
    <property type="entry name" value="Main_(cytGST)"/>
    <property type="match status" value="1"/>
</dbReference>
<reference evidence="8" key="1">
    <citation type="submission" date="2018-08" db="EMBL/GenBank/DDBJ databases">
        <authorList>
            <person name="Rossello M."/>
        </authorList>
    </citation>
    <scope>NUCLEOTIDE SEQUENCE [LARGE SCALE GENOMIC DNA]</scope>
    <source>
        <strain evidence="8">cv. Chinese Spring</strain>
    </source>
</reference>
<dbReference type="InterPro" id="IPR036282">
    <property type="entry name" value="Glutathione-S-Trfase_C_sf"/>
</dbReference>
<dbReference type="Gene3D" id="1.20.1050.10">
    <property type="match status" value="1"/>
</dbReference>
<dbReference type="GO" id="GO:0006749">
    <property type="term" value="P:glutathione metabolic process"/>
    <property type="evidence" value="ECO:0000318"/>
    <property type="project" value="GO_Central"/>
</dbReference>
<dbReference type="AlphaFoldDB" id="A0A3B6LDT9"/>
<dbReference type="PANTHER" id="PTHR43900">
    <property type="entry name" value="GLUTATHIONE S-TRANSFERASE RHO"/>
    <property type="match status" value="1"/>
</dbReference>
<dbReference type="EnsemblPlants" id="TraesCS5B02G021100.1">
    <property type="protein sequence ID" value="TraesCS5B02G021100.1"/>
    <property type="gene ID" value="TraesCS5B02G021100"/>
</dbReference>
<evidence type="ECO:0000313" key="9">
    <source>
        <dbReference type="Proteomes" id="UP000019116"/>
    </source>
</evidence>
<comment type="similarity">
    <text evidence="2">Belongs to the GST superfamily. Phi family.</text>
</comment>
<evidence type="ECO:0000256" key="1">
    <source>
        <dbReference type="ARBA" id="ARBA00003701"/>
    </source>
</evidence>
<sequence>MAPMKVYGWAVSPWMARVLVWLEEAGAEYELVPMSRNDSDHRRPKHLARNPFGEIPVLEDGDLMLYHKPSRFLTSSFRFSSCESRAIARHILRKYKPELLGAGSLQESAMVDVWVDVDAHQLEPVLKPIVVNCIINPFVGRDVEQGIVDESVQKLKKLLEVYEARLSSNKYLAGDSISFADLTHFNFMRYFMATKHAVVLDAYPHAKAWWEALLARPSVKKVIAGMPPDFGFGSRRIP</sequence>
<dbReference type="InterPro" id="IPR034347">
    <property type="entry name" value="GST_Phi_C"/>
</dbReference>
<dbReference type="PROSITE" id="PS50405">
    <property type="entry name" value="GST_CTER"/>
    <property type="match status" value="1"/>
</dbReference>
<dbReference type="PaxDb" id="4565-Traes_5BS_8A188BC5A.1"/>
<dbReference type="Pfam" id="PF02798">
    <property type="entry name" value="GST_N"/>
    <property type="match status" value="1"/>
</dbReference>
<protein>
    <recommendedName>
        <fullName evidence="3">glutathione transferase</fullName>
        <ecNumber evidence="3">2.5.1.18</ecNumber>
    </recommendedName>
</protein>
<evidence type="ECO:0000256" key="4">
    <source>
        <dbReference type="ARBA" id="ARBA00022679"/>
    </source>
</evidence>
<evidence type="ECO:0000259" key="6">
    <source>
        <dbReference type="PROSITE" id="PS50404"/>
    </source>
</evidence>
<evidence type="ECO:0000256" key="5">
    <source>
        <dbReference type="ARBA" id="ARBA00047960"/>
    </source>
</evidence>
<comment type="function">
    <text evidence="1">Conjugation of reduced glutathione to a wide number of exogenous and endogenous hydrophobic electrophiles.</text>
</comment>
<dbReference type="FunFam" id="3.40.30.10:FF:000016">
    <property type="entry name" value="Glutathione S-transferase F2"/>
    <property type="match status" value="1"/>
</dbReference>
<dbReference type="PROSITE" id="PS50404">
    <property type="entry name" value="GST_NTER"/>
    <property type="match status" value="1"/>
</dbReference>
<name>A0A3B6LDT9_WHEAT</name>
<dbReference type="CDD" id="cd03053">
    <property type="entry name" value="GST_N_Phi"/>
    <property type="match status" value="1"/>
</dbReference>
<dbReference type="Pfam" id="PF00043">
    <property type="entry name" value="GST_C"/>
    <property type="match status" value="1"/>
</dbReference>
<comment type="catalytic activity">
    <reaction evidence="5">
        <text>RX + glutathione = an S-substituted glutathione + a halide anion + H(+)</text>
        <dbReference type="Rhea" id="RHEA:16437"/>
        <dbReference type="ChEBI" id="CHEBI:15378"/>
        <dbReference type="ChEBI" id="CHEBI:16042"/>
        <dbReference type="ChEBI" id="CHEBI:17792"/>
        <dbReference type="ChEBI" id="CHEBI:57925"/>
        <dbReference type="ChEBI" id="CHEBI:90779"/>
        <dbReference type="EC" id="2.5.1.18"/>
    </reaction>
</comment>
<dbReference type="InterPro" id="IPR004045">
    <property type="entry name" value="Glutathione_S-Trfase_N"/>
</dbReference>
<dbReference type="GO" id="GO:0004364">
    <property type="term" value="F:glutathione transferase activity"/>
    <property type="evidence" value="ECO:0000318"/>
    <property type="project" value="GO_Central"/>
</dbReference>
<dbReference type="SMR" id="A0A3B6LDT9"/>
<keyword evidence="9" id="KW-1185">Reference proteome</keyword>
<dbReference type="InterPro" id="IPR010987">
    <property type="entry name" value="Glutathione-S-Trfase_C-like"/>
</dbReference>
<dbReference type="InterPro" id="IPR036249">
    <property type="entry name" value="Thioredoxin-like_sf"/>
</dbReference>
<dbReference type="Proteomes" id="UP000019116">
    <property type="component" value="Chromosome 5B"/>
</dbReference>
<dbReference type="STRING" id="4565.A0A3B6LDT9"/>
<dbReference type="SUPFAM" id="SSF52833">
    <property type="entry name" value="Thioredoxin-like"/>
    <property type="match status" value="1"/>
</dbReference>
<dbReference type="GO" id="GO:0005737">
    <property type="term" value="C:cytoplasm"/>
    <property type="evidence" value="ECO:0000318"/>
    <property type="project" value="GO_Central"/>
</dbReference>
<dbReference type="FunFam" id="1.20.1050.10:FF:000004">
    <property type="entry name" value="Glutathione S-transferase F2"/>
    <property type="match status" value="1"/>
</dbReference>
<evidence type="ECO:0000256" key="2">
    <source>
        <dbReference type="ARBA" id="ARBA00010128"/>
    </source>
</evidence>
<dbReference type="InterPro" id="IPR004046">
    <property type="entry name" value="GST_C"/>
</dbReference>
<organism evidence="8">
    <name type="scientific">Triticum aestivum</name>
    <name type="common">Wheat</name>
    <dbReference type="NCBI Taxonomy" id="4565"/>
    <lineage>
        <taxon>Eukaryota</taxon>
        <taxon>Viridiplantae</taxon>
        <taxon>Streptophyta</taxon>
        <taxon>Embryophyta</taxon>
        <taxon>Tracheophyta</taxon>
        <taxon>Spermatophyta</taxon>
        <taxon>Magnoliopsida</taxon>
        <taxon>Liliopsida</taxon>
        <taxon>Poales</taxon>
        <taxon>Poaceae</taxon>
        <taxon>BOP clade</taxon>
        <taxon>Pooideae</taxon>
        <taxon>Triticodae</taxon>
        <taxon>Triticeae</taxon>
        <taxon>Triticinae</taxon>
        <taxon>Triticum</taxon>
    </lineage>
</organism>
<keyword evidence="4" id="KW-0808">Transferase</keyword>
<dbReference type="InterPro" id="IPR040079">
    <property type="entry name" value="Glutathione_S-Trfase"/>
</dbReference>
<proteinExistence type="inferred from homology"/>
<dbReference type="OrthoDB" id="422574at2759"/>
<dbReference type="OMA" id="WIDLETM"/>
<reference evidence="8" key="2">
    <citation type="submission" date="2018-10" db="UniProtKB">
        <authorList>
            <consortium name="EnsemblPlants"/>
        </authorList>
    </citation>
    <scope>IDENTIFICATION</scope>
</reference>
<dbReference type="GO" id="GO:0009635">
    <property type="term" value="P:response to herbicide"/>
    <property type="evidence" value="ECO:0007669"/>
    <property type="project" value="UniProtKB-ARBA"/>
</dbReference>
<dbReference type="Gramene" id="TraesCS5B03G0049400.1">
    <property type="protein sequence ID" value="TraesCS5B03G0049400.1.CDS"/>
    <property type="gene ID" value="TraesCS5B03G0049400"/>
</dbReference>
<dbReference type="CDD" id="cd03187">
    <property type="entry name" value="GST_C_Phi"/>
    <property type="match status" value="1"/>
</dbReference>
<accession>A0A3B6LDT9</accession>
<dbReference type="SUPFAM" id="SSF47616">
    <property type="entry name" value="GST C-terminal domain-like"/>
    <property type="match status" value="1"/>
</dbReference>
<dbReference type="Gene3D" id="3.40.30.10">
    <property type="entry name" value="Glutaredoxin"/>
    <property type="match status" value="1"/>
</dbReference>
<dbReference type="SFLD" id="SFLDS00019">
    <property type="entry name" value="Glutathione_Transferase_(cytos"/>
    <property type="match status" value="1"/>
</dbReference>
<dbReference type="PANTHER" id="PTHR43900:SF13">
    <property type="entry name" value="GLUTATHIONE TRANSFERASE"/>
    <property type="match status" value="1"/>
</dbReference>
<evidence type="ECO:0000256" key="3">
    <source>
        <dbReference type="ARBA" id="ARBA00012452"/>
    </source>
</evidence>
<feature type="domain" description="GST N-terminal" evidence="6">
    <location>
        <begin position="2"/>
        <end position="99"/>
    </location>
</feature>
<dbReference type="Gramene" id="TraesCS5B02G021100.1">
    <property type="protein sequence ID" value="TraesCS5B02G021100.1"/>
    <property type="gene ID" value="TraesCS5B02G021100"/>
</dbReference>
<evidence type="ECO:0000259" key="7">
    <source>
        <dbReference type="PROSITE" id="PS50405"/>
    </source>
</evidence>
<feature type="domain" description="GST C-terminal" evidence="7">
    <location>
        <begin position="104"/>
        <end position="230"/>
    </location>
</feature>